<evidence type="ECO:0000313" key="2">
    <source>
        <dbReference type="Proteomes" id="UP001549207"/>
    </source>
</evidence>
<gene>
    <name evidence="1" type="ORF">ABIC98_003744</name>
</gene>
<name>A0ACC6TK50_9MICC</name>
<keyword evidence="2" id="KW-1185">Reference proteome</keyword>
<dbReference type="EMBL" id="JBEPNJ010000021">
    <property type="protein sequence ID" value="MET3774074.1"/>
    <property type="molecule type" value="Genomic_DNA"/>
</dbReference>
<dbReference type="Proteomes" id="UP001549207">
    <property type="component" value="Unassembled WGS sequence"/>
</dbReference>
<protein>
    <submittedName>
        <fullName evidence="1">Uncharacterized protein</fullName>
    </submittedName>
</protein>
<reference evidence="1" key="1">
    <citation type="submission" date="2024-06" db="EMBL/GenBank/DDBJ databases">
        <title>Genomic Encyclopedia of Type Strains, Phase IV (KMG-IV): sequencing the most valuable type-strain genomes for metagenomic binning, comparative biology and taxonomic classification.</title>
        <authorList>
            <person name="Goeker M."/>
        </authorList>
    </citation>
    <scope>NUCLEOTIDE SEQUENCE</scope>
    <source>
        <strain evidence="1">SJCon</strain>
    </source>
</reference>
<organism evidence="1 2">
    <name type="scientific">Arthrobacter nitrophenolicus</name>
    <dbReference type="NCBI Taxonomy" id="683150"/>
    <lineage>
        <taxon>Bacteria</taxon>
        <taxon>Bacillati</taxon>
        <taxon>Actinomycetota</taxon>
        <taxon>Actinomycetes</taxon>
        <taxon>Micrococcales</taxon>
        <taxon>Micrococcaceae</taxon>
        <taxon>Arthrobacter</taxon>
    </lineage>
</organism>
<evidence type="ECO:0000313" key="1">
    <source>
        <dbReference type="EMBL" id="MET3774074.1"/>
    </source>
</evidence>
<comment type="caution">
    <text evidence="1">The sequence shown here is derived from an EMBL/GenBank/DDBJ whole genome shotgun (WGS) entry which is preliminary data.</text>
</comment>
<sequence length="97" mass="10723">MGLRNFLSRRRTPAAAKPWSAAPATVTERAPLTPAQQADLEEAWAELRQAAQEAGVKSFRACTRDGSRWEENLDSVRAMTRTIKGIQKDTTEGPKDP</sequence>
<accession>A0ACC6TK50</accession>
<proteinExistence type="predicted"/>